<organism evidence="2 3">
    <name type="scientific">Neogobius melanostomus</name>
    <name type="common">round goby</name>
    <dbReference type="NCBI Taxonomy" id="47308"/>
    <lineage>
        <taxon>Eukaryota</taxon>
        <taxon>Metazoa</taxon>
        <taxon>Chordata</taxon>
        <taxon>Craniata</taxon>
        <taxon>Vertebrata</taxon>
        <taxon>Euteleostomi</taxon>
        <taxon>Actinopterygii</taxon>
        <taxon>Neopterygii</taxon>
        <taxon>Teleostei</taxon>
        <taxon>Neoteleostei</taxon>
        <taxon>Acanthomorphata</taxon>
        <taxon>Gobiaria</taxon>
        <taxon>Gobiiformes</taxon>
        <taxon>Gobioidei</taxon>
        <taxon>Gobiidae</taxon>
        <taxon>Benthophilinae</taxon>
        <taxon>Neogobiini</taxon>
        <taxon>Neogobius</taxon>
    </lineage>
</organism>
<dbReference type="Ensembl" id="ENSNMLT00000011567.1">
    <property type="protein sequence ID" value="ENSNMLP00000010225.1"/>
    <property type="gene ID" value="ENSNMLG00000007065.1"/>
</dbReference>
<dbReference type="GO" id="GO:0007160">
    <property type="term" value="P:cell-matrix adhesion"/>
    <property type="evidence" value="ECO:0007669"/>
    <property type="project" value="TreeGrafter"/>
</dbReference>
<dbReference type="InterPro" id="IPR042381">
    <property type="entry name" value="CD96"/>
</dbReference>
<dbReference type="SUPFAM" id="SSF48726">
    <property type="entry name" value="Immunoglobulin"/>
    <property type="match status" value="1"/>
</dbReference>
<protein>
    <recommendedName>
        <fullName evidence="1">Ig-like domain-containing protein</fullName>
    </recommendedName>
</protein>
<evidence type="ECO:0000259" key="1">
    <source>
        <dbReference type="PROSITE" id="PS50835"/>
    </source>
</evidence>
<dbReference type="PANTHER" id="PTHR15317">
    <property type="entry name" value="T-CELL SURFACE PROTEIN TACTILE"/>
    <property type="match status" value="1"/>
</dbReference>
<dbReference type="PANTHER" id="PTHR15317:SF1">
    <property type="entry name" value="T-CELL SURFACE PROTEIN TACTILE"/>
    <property type="match status" value="1"/>
</dbReference>
<reference evidence="2" key="2">
    <citation type="submission" date="2025-09" db="UniProtKB">
        <authorList>
            <consortium name="Ensembl"/>
        </authorList>
    </citation>
    <scope>IDENTIFICATION</scope>
</reference>
<dbReference type="Proteomes" id="UP000694523">
    <property type="component" value="Unplaced"/>
</dbReference>
<name>A0A8C6SSF4_9GOBI</name>
<sequence>MCLTGLQDVPVFHYKTKEVLVGQNASLPCLIKNVTYNIVIVSTEWTKKDPKRTKLALFTPGHDYVYFVPNVTLKTIYNGNDRLIGTHVELLNVDKRDAGTYICYMATYPSGSFKRETELKVKGMHYSPYHVHIYLDRSLLKVHTG</sequence>
<dbReference type="InterPro" id="IPR007110">
    <property type="entry name" value="Ig-like_dom"/>
</dbReference>
<dbReference type="InterPro" id="IPR003599">
    <property type="entry name" value="Ig_sub"/>
</dbReference>
<dbReference type="GO" id="GO:0006954">
    <property type="term" value="P:inflammatory response"/>
    <property type="evidence" value="ECO:0007669"/>
    <property type="project" value="TreeGrafter"/>
</dbReference>
<dbReference type="InterPro" id="IPR013106">
    <property type="entry name" value="Ig_V-set"/>
</dbReference>
<proteinExistence type="predicted"/>
<dbReference type="PROSITE" id="PS50835">
    <property type="entry name" value="IG_LIKE"/>
    <property type="match status" value="1"/>
</dbReference>
<dbReference type="Pfam" id="PF07686">
    <property type="entry name" value="V-set"/>
    <property type="match status" value="1"/>
</dbReference>
<evidence type="ECO:0000313" key="3">
    <source>
        <dbReference type="Proteomes" id="UP000694523"/>
    </source>
</evidence>
<dbReference type="Gene3D" id="2.60.40.10">
    <property type="entry name" value="Immunoglobulins"/>
    <property type="match status" value="1"/>
</dbReference>
<evidence type="ECO:0000313" key="2">
    <source>
        <dbReference type="Ensembl" id="ENSNMLP00000010225.1"/>
    </source>
</evidence>
<feature type="domain" description="Ig-like" evidence="1">
    <location>
        <begin position="10"/>
        <end position="120"/>
    </location>
</feature>
<dbReference type="SMART" id="SM00409">
    <property type="entry name" value="IG"/>
    <property type="match status" value="1"/>
</dbReference>
<accession>A0A8C6SSF4</accession>
<reference evidence="2" key="1">
    <citation type="submission" date="2025-08" db="UniProtKB">
        <authorList>
            <consortium name="Ensembl"/>
        </authorList>
    </citation>
    <scope>IDENTIFICATION</scope>
</reference>
<dbReference type="AlphaFoldDB" id="A0A8C6SSF4"/>
<dbReference type="InterPro" id="IPR036179">
    <property type="entry name" value="Ig-like_dom_sf"/>
</dbReference>
<dbReference type="InterPro" id="IPR013783">
    <property type="entry name" value="Ig-like_fold"/>
</dbReference>
<keyword evidence="3" id="KW-1185">Reference proteome</keyword>